<protein>
    <submittedName>
        <fullName evidence="2">Uncharacterized protein</fullName>
    </submittedName>
</protein>
<dbReference type="EMBL" id="CP023697">
    <property type="protein sequence ID" value="QEV05589.1"/>
    <property type="molecule type" value="Genomic_DNA"/>
</dbReference>
<reference evidence="2 3" key="1">
    <citation type="submission" date="2017-09" db="EMBL/GenBank/DDBJ databases">
        <authorList>
            <person name="Lee N."/>
            <person name="Cho B.-K."/>
        </authorList>
    </citation>
    <scope>NUCLEOTIDE SEQUENCE [LARGE SCALE GENOMIC DNA]</scope>
    <source>
        <strain evidence="2 3">ATCC 13879</strain>
    </source>
</reference>
<sequence length="143" mass="15423">MTGSVHAKNIDHSSGPPHLVHHATIKQPPGDRRRAVTGHHRAAAADHRNICSIPDEFRPWGCSALDAHNGLRQIEARHPALRGAKSAMQTIRTRTPLRARHHRGAGAARPGPLGLNRPTASAAWPHPRTAAACRRPGNDQIPA</sequence>
<evidence type="ECO:0000313" key="3">
    <source>
        <dbReference type="Proteomes" id="UP000326041"/>
    </source>
</evidence>
<accession>A0ABX6AUC0</accession>
<keyword evidence="3" id="KW-1185">Reference proteome</keyword>
<name>A0ABX6AUC0_9ACTN</name>
<evidence type="ECO:0000256" key="1">
    <source>
        <dbReference type="SAM" id="MobiDB-lite"/>
    </source>
</evidence>
<feature type="compositionally biased region" description="Basic residues" evidence="1">
    <location>
        <begin position="95"/>
        <end position="104"/>
    </location>
</feature>
<organism evidence="2 3">
    <name type="scientific">Streptomyces prasinus</name>
    <dbReference type="NCBI Taxonomy" id="67345"/>
    <lineage>
        <taxon>Bacteria</taxon>
        <taxon>Bacillati</taxon>
        <taxon>Actinomycetota</taxon>
        <taxon>Actinomycetes</taxon>
        <taxon>Kitasatosporales</taxon>
        <taxon>Streptomycetaceae</taxon>
        <taxon>Streptomyces</taxon>
    </lineage>
</organism>
<dbReference type="Proteomes" id="UP000326041">
    <property type="component" value="Chromosome"/>
</dbReference>
<evidence type="ECO:0000313" key="2">
    <source>
        <dbReference type="EMBL" id="QEV05589.1"/>
    </source>
</evidence>
<gene>
    <name evidence="2" type="ORF">CP972_07705</name>
</gene>
<feature type="compositionally biased region" description="Low complexity" evidence="1">
    <location>
        <begin position="105"/>
        <end position="115"/>
    </location>
</feature>
<proteinExistence type="predicted"/>
<feature type="region of interest" description="Disordered" evidence="1">
    <location>
        <begin position="94"/>
        <end position="143"/>
    </location>
</feature>
<feature type="region of interest" description="Disordered" evidence="1">
    <location>
        <begin position="1"/>
        <end position="22"/>
    </location>
</feature>